<feature type="binding site" evidence="17">
    <location>
        <position position="449"/>
    </location>
    <ligand>
        <name>AMP</name>
        <dbReference type="ChEBI" id="CHEBI:456215"/>
    </ligand>
</feature>
<dbReference type="Pfam" id="PF03853">
    <property type="entry name" value="YjeF_N"/>
    <property type="match status" value="1"/>
</dbReference>
<keyword evidence="8 17" id="KW-0521">NADP</keyword>
<dbReference type="PANTHER" id="PTHR12592:SF0">
    <property type="entry name" value="ATP-DEPENDENT (S)-NAD(P)H-HYDRATE DEHYDRATASE"/>
    <property type="match status" value="1"/>
</dbReference>
<dbReference type="SUPFAM" id="SSF64153">
    <property type="entry name" value="YjeF N-terminal domain-like"/>
    <property type="match status" value="1"/>
</dbReference>
<feature type="binding site" evidence="18">
    <location>
        <begin position="58"/>
        <end position="62"/>
    </location>
    <ligand>
        <name>(6S)-NADPHX</name>
        <dbReference type="ChEBI" id="CHEBI:64076"/>
    </ligand>
</feature>
<comment type="similarity">
    <text evidence="18">Belongs to the NnrE/AIBP family.</text>
</comment>
<dbReference type="EMBL" id="JADPIE010000009">
    <property type="protein sequence ID" value="MBF8438056.1"/>
    <property type="molecule type" value="Genomic_DNA"/>
</dbReference>
<comment type="cofactor">
    <cofactor evidence="17">
        <name>Mg(2+)</name>
        <dbReference type="ChEBI" id="CHEBI:18420"/>
    </cofactor>
</comment>
<evidence type="ECO:0000256" key="5">
    <source>
        <dbReference type="ARBA" id="ARBA00022723"/>
    </source>
</evidence>
<comment type="function">
    <text evidence="17">Catalyzes the dehydration of the S-form of NAD(P)HX at the expense of ADP, which is converted to AMP. Together with NAD(P)HX epimerase, which catalyzes the epimerization of the S- and R-forms, the enzyme allows the repair of both epimers of NAD(P)HX, a damaged form of NAD(P)H that is a result of enzymatic or heat-dependent hydration.</text>
</comment>
<evidence type="ECO:0000256" key="15">
    <source>
        <dbReference type="ARBA" id="ARBA00048238"/>
    </source>
</evidence>
<dbReference type="HAMAP" id="MF_01965">
    <property type="entry name" value="NADHX_dehydratase"/>
    <property type="match status" value="1"/>
</dbReference>
<feature type="binding site" evidence="17">
    <location>
        <position position="450"/>
    </location>
    <ligand>
        <name>(6S)-NADPHX</name>
        <dbReference type="ChEBI" id="CHEBI:64076"/>
    </ligand>
</feature>
<dbReference type="GO" id="GO:0046872">
    <property type="term" value="F:metal ion binding"/>
    <property type="evidence" value="ECO:0007669"/>
    <property type="project" value="UniProtKB-UniRule"/>
</dbReference>
<comment type="catalytic activity">
    <reaction evidence="1 18 19">
        <text>(6R)-NADHX = (6S)-NADHX</text>
        <dbReference type="Rhea" id="RHEA:32215"/>
        <dbReference type="ChEBI" id="CHEBI:64074"/>
        <dbReference type="ChEBI" id="CHEBI:64075"/>
        <dbReference type="EC" id="5.1.99.6"/>
    </reaction>
</comment>
<dbReference type="Gene3D" id="3.40.50.10260">
    <property type="entry name" value="YjeF N-terminal domain"/>
    <property type="match status" value="1"/>
</dbReference>
<dbReference type="PIRSF" id="PIRSF017184">
    <property type="entry name" value="Nnr"/>
    <property type="match status" value="1"/>
</dbReference>
<keyword evidence="7 17" id="KW-0067">ATP-binding</keyword>
<dbReference type="Gene3D" id="3.40.1190.20">
    <property type="match status" value="1"/>
</dbReference>
<comment type="function">
    <text evidence="18">Catalyzes the epimerization of the S- and R-forms of NAD(P)HX, a damaged form of NAD(P)H that is a result of enzymatic or heat-dependent hydration. This is a prerequisite for the S-specific NAD(P)H-hydrate dehydratase to allow the repair of both epimers of NAD(P)HX.</text>
</comment>
<evidence type="ECO:0000259" key="20">
    <source>
        <dbReference type="PROSITE" id="PS51383"/>
    </source>
</evidence>
<dbReference type="PANTHER" id="PTHR12592">
    <property type="entry name" value="ATP-DEPENDENT (S)-NAD(P)H-HYDRATE DEHYDRATASE FAMILY MEMBER"/>
    <property type="match status" value="1"/>
</dbReference>
<keyword evidence="5 18" id="KW-0479">Metal-binding</keyword>
<evidence type="ECO:0000256" key="7">
    <source>
        <dbReference type="ARBA" id="ARBA00022840"/>
    </source>
</evidence>
<accession>A0A931F8R7</accession>
<sequence length="511" mass="54850">MLVLRSTEMAAVDKEAIELGYPEIILMETAGRSVAREIDTLDELDNQSDIYFLIGGGNNGGDGLVAARYLKEWGYKNLKVFLLKPGENLSGINRDNYNICRLQDVEMEVIDSEKLNEFRKILNNADIIIDGLLGTGITGDARGLAADLIGIVNDISVNVLAIDIPSGLSLDFKSETVIRADLTVTLADLKIAQAVYPGRYYCGEIIIADIGMPAKAYRKIRPDYFMLSNQEAARFLPYRTETGHKGTFGKVLIIGGSAGMAGSVSLAGEAALKMGAGMVTIALPAAIEHDVNSHSREIITEALPDENGKISLKALDKIINISNKMDLVILGPGLGQGKEIAELVENLLKKLKPPIILDADGINTVRDLEQLDKSQKKILLTPHPGEMARLYDTTIPEILENRFDYIKDFVEKTGQAIILKGADSLIGLSEGEIFINPTGNDGMATAGSGDVLAGIAGGLVAQGLDLEKAGIVASFIHGRAGDLAAEDKNRYSLVAGDLIVYLAEAINSIIK</sequence>
<dbReference type="AlphaFoldDB" id="A0A931F8R7"/>
<evidence type="ECO:0000256" key="9">
    <source>
        <dbReference type="ARBA" id="ARBA00022958"/>
    </source>
</evidence>
<evidence type="ECO:0000256" key="2">
    <source>
        <dbReference type="ARBA" id="ARBA00000909"/>
    </source>
</evidence>
<evidence type="ECO:0000256" key="4">
    <source>
        <dbReference type="ARBA" id="ARBA00009524"/>
    </source>
</evidence>
<evidence type="ECO:0000256" key="12">
    <source>
        <dbReference type="ARBA" id="ARBA00023239"/>
    </source>
</evidence>
<feature type="binding site" evidence="17">
    <location>
        <position position="383"/>
    </location>
    <ligand>
        <name>(6S)-NADPHX</name>
        <dbReference type="ChEBI" id="CHEBI:64076"/>
    </ligand>
</feature>
<comment type="similarity">
    <text evidence="3 19">In the N-terminal section; belongs to the NnrE/AIBP family.</text>
</comment>
<dbReference type="EC" id="5.1.99.6" evidence="19"/>
<comment type="caution">
    <text evidence="22">The sequence shown here is derived from an EMBL/GenBank/DDBJ whole genome shotgun (WGS) entry which is preliminary data.</text>
</comment>
<dbReference type="InterPro" id="IPR004443">
    <property type="entry name" value="YjeF_N_dom"/>
</dbReference>
<dbReference type="Proteomes" id="UP000621436">
    <property type="component" value="Unassembled WGS sequence"/>
</dbReference>
<gene>
    <name evidence="17" type="primary">nnrD</name>
    <name evidence="18" type="synonym">nnrE</name>
    <name evidence="22" type="ORF">I0Q91_13270</name>
</gene>
<organism evidence="22 23">
    <name type="scientific">Halonatronomonas betaini</name>
    <dbReference type="NCBI Taxonomy" id="2778430"/>
    <lineage>
        <taxon>Bacteria</taxon>
        <taxon>Bacillati</taxon>
        <taxon>Bacillota</taxon>
        <taxon>Clostridia</taxon>
        <taxon>Halanaerobiales</taxon>
        <taxon>Halarsenatibacteraceae</taxon>
        <taxon>Halonatronomonas</taxon>
    </lineage>
</organism>
<dbReference type="HAMAP" id="MF_01966">
    <property type="entry name" value="NADHX_epimerase"/>
    <property type="match status" value="1"/>
</dbReference>
<dbReference type="Pfam" id="PF01256">
    <property type="entry name" value="Carb_kinase"/>
    <property type="match status" value="1"/>
</dbReference>
<keyword evidence="10 17" id="KW-0520">NAD</keyword>
<name>A0A931F8R7_9FIRM</name>
<feature type="binding site" evidence="18">
    <location>
        <position position="163"/>
    </location>
    <ligand>
        <name>(6S)-NADPHX</name>
        <dbReference type="ChEBI" id="CHEBI:64076"/>
    </ligand>
</feature>
<protein>
    <recommendedName>
        <fullName evidence="19">Bifunctional NAD(P)H-hydrate repair enzyme</fullName>
    </recommendedName>
    <alternativeName>
        <fullName evidence="19">Nicotinamide nucleotide repair protein</fullName>
    </alternativeName>
    <domain>
        <recommendedName>
            <fullName evidence="19">ADP-dependent (S)-NAD(P)H-hydrate dehydratase</fullName>
            <ecNumber evidence="19">4.2.1.136</ecNumber>
        </recommendedName>
        <alternativeName>
            <fullName evidence="19">ADP-dependent NAD(P)HX dehydratase</fullName>
        </alternativeName>
    </domain>
    <domain>
        <recommendedName>
            <fullName evidence="19">NAD(P)H-hydrate epimerase</fullName>
            <ecNumber evidence="19">5.1.99.6</ecNumber>
        </recommendedName>
    </domain>
</protein>
<evidence type="ECO:0000256" key="19">
    <source>
        <dbReference type="PIRNR" id="PIRNR017184"/>
    </source>
</evidence>
<evidence type="ECO:0000256" key="18">
    <source>
        <dbReference type="HAMAP-Rule" id="MF_01966"/>
    </source>
</evidence>
<evidence type="ECO:0000256" key="17">
    <source>
        <dbReference type="HAMAP-Rule" id="MF_01965"/>
    </source>
</evidence>
<evidence type="ECO:0000256" key="16">
    <source>
        <dbReference type="ARBA" id="ARBA00049209"/>
    </source>
</evidence>
<dbReference type="PROSITE" id="PS51383">
    <property type="entry name" value="YJEF_C_3"/>
    <property type="match status" value="1"/>
</dbReference>
<reference evidence="22" key="1">
    <citation type="submission" date="2020-11" db="EMBL/GenBank/DDBJ databases">
        <title>Halonatronomonas betainensis gen. nov., sp. nov. a novel haloalkaliphilic representative of the family Halanaerobiacae capable of betaine degradation.</title>
        <authorList>
            <person name="Boltyanskaya Y."/>
            <person name="Kevbrin V."/>
            <person name="Detkova E."/>
            <person name="Grouzdev D.S."/>
            <person name="Koziaeva V."/>
            <person name="Zhilina T."/>
        </authorList>
    </citation>
    <scope>NUCLEOTIDE SEQUENCE</scope>
    <source>
        <strain evidence="22">Z-7014</strain>
    </source>
</reference>
<dbReference type="InterPro" id="IPR029056">
    <property type="entry name" value="Ribokinase-like"/>
</dbReference>
<comment type="similarity">
    <text evidence="4 19">In the C-terminal section; belongs to the NnrD/CARKD family.</text>
</comment>
<feature type="binding site" evidence="17">
    <location>
        <position position="333"/>
    </location>
    <ligand>
        <name>(6S)-NADPHX</name>
        <dbReference type="ChEBI" id="CHEBI:64076"/>
    </ligand>
</feature>
<feature type="binding site" evidence="18">
    <location>
        <begin position="134"/>
        <end position="140"/>
    </location>
    <ligand>
        <name>(6S)-NADPHX</name>
        <dbReference type="ChEBI" id="CHEBI:64076"/>
    </ligand>
</feature>
<comment type="cofactor">
    <cofactor evidence="18 19">
        <name>K(+)</name>
        <dbReference type="ChEBI" id="CHEBI:29103"/>
    </cofactor>
    <text evidence="18 19">Binds 1 potassium ion per subunit.</text>
</comment>
<evidence type="ECO:0000256" key="6">
    <source>
        <dbReference type="ARBA" id="ARBA00022741"/>
    </source>
</evidence>
<feature type="binding site" evidence="18">
    <location>
        <position position="130"/>
    </location>
    <ligand>
        <name>K(+)</name>
        <dbReference type="ChEBI" id="CHEBI:29103"/>
    </ligand>
</feature>
<dbReference type="NCBIfam" id="TIGR00196">
    <property type="entry name" value="yjeF_cterm"/>
    <property type="match status" value="1"/>
</dbReference>
<evidence type="ECO:0000256" key="3">
    <source>
        <dbReference type="ARBA" id="ARBA00006001"/>
    </source>
</evidence>
<feature type="domain" description="YjeF N-terminal" evidence="21">
    <location>
        <begin position="9"/>
        <end position="218"/>
    </location>
</feature>
<comment type="catalytic activity">
    <reaction evidence="16 17 19">
        <text>(6S)-NADPHX + ADP = AMP + phosphate + NADPH + H(+)</text>
        <dbReference type="Rhea" id="RHEA:32235"/>
        <dbReference type="ChEBI" id="CHEBI:15378"/>
        <dbReference type="ChEBI" id="CHEBI:43474"/>
        <dbReference type="ChEBI" id="CHEBI:57783"/>
        <dbReference type="ChEBI" id="CHEBI:64076"/>
        <dbReference type="ChEBI" id="CHEBI:456215"/>
        <dbReference type="ChEBI" id="CHEBI:456216"/>
        <dbReference type="EC" id="4.2.1.136"/>
    </reaction>
</comment>
<dbReference type="PROSITE" id="PS51385">
    <property type="entry name" value="YJEF_N"/>
    <property type="match status" value="1"/>
</dbReference>
<keyword evidence="12 17" id="KW-0456">Lyase</keyword>
<dbReference type="RefSeq" id="WP_270455153.1">
    <property type="nucleotide sequence ID" value="NZ_JADPIE010000009.1"/>
</dbReference>
<dbReference type="GO" id="GO:0110051">
    <property type="term" value="P:metabolite repair"/>
    <property type="evidence" value="ECO:0007669"/>
    <property type="project" value="TreeGrafter"/>
</dbReference>
<evidence type="ECO:0000256" key="1">
    <source>
        <dbReference type="ARBA" id="ARBA00000013"/>
    </source>
</evidence>
<feature type="binding site" evidence="18">
    <location>
        <position position="59"/>
    </location>
    <ligand>
        <name>K(+)</name>
        <dbReference type="ChEBI" id="CHEBI:29103"/>
    </ligand>
</feature>
<feature type="binding site" evidence="17">
    <location>
        <begin position="420"/>
        <end position="424"/>
    </location>
    <ligand>
        <name>AMP</name>
        <dbReference type="ChEBI" id="CHEBI:456215"/>
    </ligand>
</feature>
<keyword evidence="23" id="KW-1185">Reference proteome</keyword>
<comment type="subunit">
    <text evidence="17">Homotetramer.</text>
</comment>
<comment type="similarity">
    <text evidence="17">Belongs to the NnrD/CARKD family.</text>
</comment>
<proteinExistence type="inferred from homology"/>
<feature type="binding site" evidence="18">
    <location>
        <position position="166"/>
    </location>
    <ligand>
        <name>K(+)</name>
        <dbReference type="ChEBI" id="CHEBI:29103"/>
    </ligand>
</feature>
<evidence type="ECO:0000256" key="14">
    <source>
        <dbReference type="ARBA" id="ARBA00025153"/>
    </source>
</evidence>
<evidence type="ECO:0000256" key="11">
    <source>
        <dbReference type="ARBA" id="ARBA00023235"/>
    </source>
</evidence>
<comment type="function">
    <text evidence="14 19">Bifunctional enzyme that catalyzes the epimerization of the S- and R-forms of NAD(P)HX and the dehydration of the S-form of NAD(P)HX at the expense of ADP, which is converted to AMP. This allows the repair of both epimers of NAD(P)HX, a damaged form of NAD(P)H that is a result of enzymatic or heat-dependent hydration.</text>
</comment>
<comment type="catalytic activity">
    <reaction evidence="15 17 19">
        <text>(6S)-NADHX + ADP = AMP + phosphate + NADH + H(+)</text>
        <dbReference type="Rhea" id="RHEA:32223"/>
        <dbReference type="ChEBI" id="CHEBI:15378"/>
        <dbReference type="ChEBI" id="CHEBI:43474"/>
        <dbReference type="ChEBI" id="CHEBI:57945"/>
        <dbReference type="ChEBI" id="CHEBI:64074"/>
        <dbReference type="ChEBI" id="CHEBI:456215"/>
        <dbReference type="ChEBI" id="CHEBI:456216"/>
        <dbReference type="EC" id="4.2.1.136"/>
    </reaction>
</comment>
<comment type="catalytic activity">
    <reaction evidence="2 18 19">
        <text>(6R)-NADPHX = (6S)-NADPHX</text>
        <dbReference type="Rhea" id="RHEA:32227"/>
        <dbReference type="ChEBI" id="CHEBI:64076"/>
        <dbReference type="ChEBI" id="CHEBI:64077"/>
        <dbReference type="EC" id="5.1.99.6"/>
    </reaction>
</comment>
<dbReference type="SUPFAM" id="SSF53613">
    <property type="entry name" value="Ribokinase-like"/>
    <property type="match status" value="1"/>
</dbReference>
<keyword evidence="13" id="KW-0511">Multifunctional enzyme</keyword>
<feature type="domain" description="YjeF C-terminal" evidence="20">
    <location>
        <begin position="228"/>
        <end position="509"/>
    </location>
</feature>
<dbReference type="InterPro" id="IPR000631">
    <property type="entry name" value="CARKD"/>
</dbReference>
<keyword evidence="9 18" id="KW-0630">Potassium</keyword>
<dbReference type="CDD" id="cd01171">
    <property type="entry name" value="YXKO-related"/>
    <property type="match status" value="1"/>
</dbReference>
<keyword evidence="11 18" id="KW-0413">Isomerase</keyword>
<evidence type="ECO:0000256" key="8">
    <source>
        <dbReference type="ARBA" id="ARBA00022857"/>
    </source>
</evidence>
<keyword evidence="6 17" id="KW-0547">Nucleotide-binding</keyword>
<dbReference type="GO" id="GO:0052856">
    <property type="term" value="F:NAD(P)HX epimerase activity"/>
    <property type="evidence" value="ECO:0007669"/>
    <property type="project" value="UniProtKB-UniRule"/>
</dbReference>
<dbReference type="GO" id="GO:0005524">
    <property type="term" value="F:ATP binding"/>
    <property type="evidence" value="ECO:0007669"/>
    <property type="project" value="UniProtKB-UniRule"/>
</dbReference>
<evidence type="ECO:0000256" key="13">
    <source>
        <dbReference type="ARBA" id="ARBA00023268"/>
    </source>
</evidence>
<evidence type="ECO:0000256" key="10">
    <source>
        <dbReference type="ARBA" id="ARBA00023027"/>
    </source>
</evidence>
<comment type="caution">
    <text evidence="17">Lacks conserved residue(s) required for the propagation of feature annotation.</text>
</comment>
<evidence type="ECO:0000313" key="22">
    <source>
        <dbReference type="EMBL" id="MBF8438056.1"/>
    </source>
</evidence>
<dbReference type="GO" id="GO:0052855">
    <property type="term" value="F:ADP-dependent NAD(P)H-hydrate dehydratase activity"/>
    <property type="evidence" value="ECO:0007669"/>
    <property type="project" value="UniProtKB-UniRule"/>
</dbReference>
<dbReference type="EC" id="4.2.1.136" evidence="19"/>
<evidence type="ECO:0000259" key="21">
    <source>
        <dbReference type="PROSITE" id="PS51385"/>
    </source>
</evidence>
<dbReference type="InterPro" id="IPR030677">
    <property type="entry name" value="Nnr"/>
</dbReference>
<dbReference type="NCBIfam" id="TIGR00197">
    <property type="entry name" value="yjeF_nterm"/>
    <property type="match status" value="1"/>
</dbReference>
<dbReference type="InterPro" id="IPR036652">
    <property type="entry name" value="YjeF_N_dom_sf"/>
</dbReference>
<dbReference type="GO" id="GO:0046496">
    <property type="term" value="P:nicotinamide nucleotide metabolic process"/>
    <property type="evidence" value="ECO:0007669"/>
    <property type="project" value="UniProtKB-UniRule"/>
</dbReference>
<evidence type="ECO:0000313" key="23">
    <source>
        <dbReference type="Proteomes" id="UP000621436"/>
    </source>
</evidence>